<dbReference type="Pfam" id="PF00069">
    <property type="entry name" value="Pkinase"/>
    <property type="match status" value="1"/>
</dbReference>
<evidence type="ECO:0000259" key="3">
    <source>
        <dbReference type="PROSITE" id="PS50011"/>
    </source>
</evidence>
<dbReference type="GO" id="GO:0005524">
    <property type="term" value="F:ATP binding"/>
    <property type="evidence" value="ECO:0007669"/>
    <property type="project" value="UniProtKB-KW"/>
</dbReference>
<evidence type="ECO:0000256" key="1">
    <source>
        <dbReference type="ARBA" id="ARBA00022741"/>
    </source>
</evidence>
<evidence type="ECO:0000256" key="2">
    <source>
        <dbReference type="ARBA" id="ARBA00022840"/>
    </source>
</evidence>
<dbReference type="InterPro" id="IPR051681">
    <property type="entry name" value="Ser/Thr_Kinases-Pseudokinases"/>
</dbReference>
<reference evidence="4 5" key="1">
    <citation type="journal article" date="2019" name="Appl. Microbiol. Biotechnol.">
        <title>Differential efficiency of wild type rhizogenic strains for rol gene transformation of plants.</title>
        <authorList>
            <person name="Desmet S."/>
            <person name="De Keyser E."/>
            <person name="Van Vaerenbergh J."/>
            <person name="Baeyen S."/>
            <person name="Van Huylenbroeck J."/>
            <person name="Geelen D."/>
            <person name="Dhooghe E."/>
        </authorList>
    </citation>
    <scope>NUCLEOTIDE SEQUENCE [LARGE SCALE GENOMIC DNA]</scope>
    <source>
        <strain evidence="4 5">MAFF210266</strain>
    </source>
</reference>
<dbReference type="AlphaFoldDB" id="A0A546XJD2"/>
<dbReference type="RefSeq" id="WP_142859823.1">
    <property type="nucleotide sequence ID" value="NZ_SGOE01000011.1"/>
</dbReference>
<dbReference type="Gene3D" id="1.10.510.10">
    <property type="entry name" value="Transferase(Phosphotransferase) domain 1"/>
    <property type="match status" value="1"/>
</dbReference>
<dbReference type="InterPro" id="IPR000719">
    <property type="entry name" value="Prot_kinase_dom"/>
</dbReference>
<dbReference type="CDD" id="cd14014">
    <property type="entry name" value="STKc_PknB_like"/>
    <property type="match status" value="1"/>
</dbReference>
<keyword evidence="4" id="KW-0723">Serine/threonine-protein kinase</keyword>
<dbReference type="Proteomes" id="UP000317023">
    <property type="component" value="Unassembled WGS sequence"/>
</dbReference>
<dbReference type="EMBL" id="SGOE01000011">
    <property type="protein sequence ID" value="TRB00853.1"/>
    <property type="molecule type" value="Genomic_DNA"/>
</dbReference>
<keyword evidence="4" id="KW-0808">Transferase</keyword>
<name>A0A546XJD2_AGRTU</name>
<organism evidence="4 5">
    <name type="scientific">Agrobacterium tumefaciens</name>
    <dbReference type="NCBI Taxonomy" id="358"/>
    <lineage>
        <taxon>Bacteria</taxon>
        <taxon>Pseudomonadati</taxon>
        <taxon>Pseudomonadota</taxon>
        <taxon>Alphaproteobacteria</taxon>
        <taxon>Hyphomicrobiales</taxon>
        <taxon>Rhizobiaceae</taxon>
        <taxon>Rhizobium/Agrobacterium group</taxon>
        <taxon>Agrobacterium</taxon>
        <taxon>Agrobacterium tumefaciens complex</taxon>
    </lineage>
</organism>
<dbReference type="InterPro" id="IPR011009">
    <property type="entry name" value="Kinase-like_dom_sf"/>
</dbReference>
<accession>A0A546XJD2</accession>
<gene>
    <name evidence="4" type="ORF">EXN61_25290</name>
</gene>
<dbReference type="SMART" id="SM00220">
    <property type="entry name" value="S_TKc"/>
    <property type="match status" value="1"/>
</dbReference>
<dbReference type="PANTHER" id="PTHR44329">
    <property type="entry name" value="SERINE/THREONINE-PROTEIN KINASE TNNI3K-RELATED"/>
    <property type="match status" value="1"/>
</dbReference>
<protein>
    <submittedName>
        <fullName evidence="4">Serine/threonine protein kinase</fullName>
    </submittedName>
</protein>
<keyword evidence="4" id="KW-0418">Kinase</keyword>
<keyword evidence="1" id="KW-0547">Nucleotide-binding</keyword>
<evidence type="ECO:0000313" key="5">
    <source>
        <dbReference type="Proteomes" id="UP000317023"/>
    </source>
</evidence>
<feature type="domain" description="Protein kinase" evidence="3">
    <location>
        <begin position="8"/>
        <end position="259"/>
    </location>
</feature>
<evidence type="ECO:0000313" key="4">
    <source>
        <dbReference type="EMBL" id="TRB00853.1"/>
    </source>
</evidence>
<dbReference type="SUPFAM" id="SSF56112">
    <property type="entry name" value="Protein kinase-like (PK-like)"/>
    <property type="match status" value="1"/>
</dbReference>
<comment type="caution">
    <text evidence="4">The sequence shown here is derived from an EMBL/GenBank/DDBJ whole genome shotgun (WGS) entry which is preliminary data.</text>
</comment>
<dbReference type="PANTHER" id="PTHR44329:SF298">
    <property type="entry name" value="MIXED LINEAGE KINASE DOMAIN-LIKE PROTEIN"/>
    <property type="match status" value="1"/>
</dbReference>
<keyword evidence="2" id="KW-0067">ATP-binding</keyword>
<proteinExistence type="predicted"/>
<dbReference type="GO" id="GO:0004674">
    <property type="term" value="F:protein serine/threonine kinase activity"/>
    <property type="evidence" value="ECO:0007669"/>
    <property type="project" value="UniProtKB-KW"/>
</dbReference>
<sequence length="355" mass="39053">MITIPARYRPRTLPASGGMSHATVCLDTHLDRDVLIKELQNGVDQRRILDEVAALTAIRSKHVVQIYDVIKDEIGSIVGLVEEYIPGNDLVDFIPVTDTNQFLRIAYAIACGISDIHAAGRVHRDIKPNNIKFDVEGCLKIFDFGLARERQIDAATQGAVGTPGFMAPELWGEDDEVIEFTEAIDVYAFGATMLAMALQRLPRQMRQVPPRLPCEDADFAASSLALPAEISASMNICLAQDPADRPRMSAVRDIIGEYLLRDQHRATLVVNGNVHVLHVGRKGVVITLPHGVAQLRYDGLRFSITTQSGDVFVNNVRVAGTLRLPKSCVITFGRPELGMNRIHVPVDVSHPEVVL</sequence>
<dbReference type="PROSITE" id="PS50011">
    <property type="entry name" value="PROTEIN_KINASE_DOM"/>
    <property type="match status" value="1"/>
</dbReference>